<feature type="region of interest" description="Disordered" evidence="1">
    <location>
        <begin position="692"/>
        <end position="807"/>
    </location>
</feature>
<dbReference type="Proteomes" id="UP001142055">
    <property type="component" value="Chromosome 2"/>
</dbReference>
<evidence type="ECO:0000313" key="3">
    <source>
        <dbReference type="Proteomes" id="UP001142055"/>
    </source>
</evidence>
<feature type="region of interest" description="Disordered" evidence="1">
    <location>
        <begin position="465"/>
        <end position="495"/>
    </location>
</feature>
<accession>A0A9Q0RNB6</accession>
<feature type="compositionally biased region" description="Low complexity" evidence="1">
    <location>
        <begin position="601"/>
        <end position="610"/>
    </location>
</feature>
<feature type="compositionally biased region" description="Low complexity" evidence="1">
    <location>
        <begin position="782"/>
        <end position="794"/>
    </location>
</feature>
<dbReference type="EMBL" id="JAPWDV010000002">
    <property type="protein sequence ID" value="KAJ6220629.1"/>
    <property type="molecule type" value="Genomic_DNA"/>
</dbReference>
<feature type="compositionally biased region" description="Basic residues" evidence="1">
    <location>
        <begin position="748"/>
        <end position="766"/>
    </location>
</feature>
<protein>
    <submittedName>
        <fullName evidence="2">Uncharacterized protein</fullName>
    </submittedName>
</protein>
<feature type="region of interest" description="Disordered" evidence="1">
    <location>
        <begin position="236"/>
        <end position="301"/>
    </location>
</feature>
<feature type="compositionally biased region" description="Basic and acidic residues" evidence="1">
    <location>
        <begin position="767"/>
        <end position="777"/>
    </location>
</feature>
<feature type="compositionally biased region" description="Pro residues" evidence="1">
    <location>
        <begin position="715"/>
        <end position="728"/>
    </location>
</feature>
<feature type="compositionally biased region" description="Basic and acidic residues" evidence="1">
    <location>
        <begin position="795"/>
        <end position="807"/>
    </location>
</feature>
<feature type="compositionally biased region" description="Low complexity" evidence="1">
    <location>
        <begin position="631"/>
        <end position="642"/>
    </location>
</feature>
<dbReference type="AlphaFoldDB" id="A0A9Q0RNB6"/>
<evidence type="ECO:0000256" key="1">
    <source>
        <dbReference type="SAM" id="MobiDB-lite"/>
    </source>
</evidence>
<reference evidence="2" key="1">
    <citation type="submission" date="2022-12" db="EMBL/GenBank/DDBJ databases">
        <title>Genome assemblies of Blomia tropicalis.</title>
        <authorList>
            <person name="Cui Y."/>
        </authorList>
    </citation>
    <scope>NUCLEOTIDE SEQUENCE</scope>
    <source>
        <tissue evidence="2">Adult mites</tissue>
    </source>
</reference>
<feature type="compositionally biased region" description="Polar residues" evidence="1">
    <location>
        <begin position="240"/>
        <end position="287"/>
    </location>
</feature>
<feature type="compositionally biased region" description="Low complexity" evidence="1">
    <location>
        <begin position="288"/>
        <end position="301"/>
    </location>
</feature>
<sequence>MASPLQQQQQPQAIPNTIQDFPNTLASHPPIGTTLKPSFVENDSSSNVQNQQYILYYCLGNLFIRPVGLLTGTIQCQFKRTDPYILRRSNGSIQWLQFNRTDFRMLHDYKHVVEADVAPRNSSSIIIKSDLRSFVYVYGEVERGFCFTGSCKLELTGYFYYAQWCNEGLYEETLTRNCIIELLEGIANVFICDYREIVIMTEPNAKMRIFYTEDEELAINPDQKVMVKKGERLSEITRPMTPQSRFGFSDSRQLDPNNSIRSQNCAQPETNSNQSVIKSNEAQPITDSATTSSGNQNNSSGIDWVQAIQPDINKSQKSVQLTPIESNPVKSVPAEPLESSSIPIEFLTTSSSVKVKNKPAVTIEPIETVKNDINTTEIIITVTNEKNKSANQIVVNNDIIKPINVTMVQEQPTTNSVPLNQNEQSKMSNQNVNDVNQISMEMQSTSFSKLKNDPETEKHEYVVVHTRSPRQPHTSPKPIGNELSTNVPYNSSGSLRDSLNEKLSDVATRYEVIEANRIVVKPMEQIGKQPQAILIPDRNSLNETISNKSKMSDRPIDSITSKAQNLEKTVVSQEQTKMGEIRNAKQEVTILSKEKFKTTSLKKISSTSRSVGKKRVSNDPSKKPMTKSKSPKVISKKSPMIKQPQIMPGQDKIGTSVSGYPSVYALLAKEKTKNFPKVTNKSLSTSLMIKSQNESLMSKSECSVRSKSSSNTTSPLPPKTSPPKPKNVPKPKVNSANRRKVVLDTIKSMKHKSSASRLNKSKKRDKSKSGKMSESKRFVNQSPEPKSSTTSMSSFKKEDQMALSRRESANNAMVNSMIKHLKTDEKQLKSRSKTKPRKSSSRNKSKKKTKPKSSNSIRSVGRLSKMRKVHVKTELNSLIDQLMAFKDSNKAAQSQIDQLSEKERERRTIETDKLKKKLKNIISILKLMIDQVSEPFRADFVHIIKTMELYLRNSDPEKFQDFSDCIIDLAKQIISIFDCNK</sequence>
<name>A0A9Q0RNB6_BLOTA</name>
<comment type="caution">
    <text evidence="2">The sequence shown here is derived from an EMBL/GenBank/DDBJ whole genome shotgun (WGS) entry which is preliminary data.</text>
</comment>
<keyword evidence="3" id="KW-1185">Reference proteome</keyword>
<feature type="region of interest" description="Disordered" evidence="1">
    <location>
        <begin position="601"/>
        <end position="656"/>
    </location>
</feature>
<proteinExistence type="predicted"/>
<organism evidence="2 3">
    <name type="scientific">Blomia tropicalis</name>
    <name type="common">Mite</name>
    <dbReference type="NCBI Taxonomy" id="40697"/>
    <lineage>
        <taxon>Eukaryota</taxon>
        <taxon>Metazoa</taxon>
        <taxon>Ecdysozoa</taxon>
        <taxon>Arthropoda</taxon>
        <taxon>Chelicerata</taxon>
        <taxon>Arachnida</taxon>
        <taxon>Acari</taxon>
        <taxon>Acariformes</taxon>
        <taxon>Sarcoptiformes</taxon>
        <taxon>Astigmata</taxon>
        <taxon>Glycyphagoidea</taxon>
        <taxon>Echimyopodidae</taxon>
        <taxon>Blomia</taxon>
    </lineage>
</organism>
<feature type="region of interest" description="Disordered" evidence="1">
    <location>
        <begin position="820"/>
        <end position="864"/>
    </location>
</feature>
<feature type="compositionally biased region" description="Basic residues" evidence="1">
    <location>
        <begin position="829"/>
        <end position="851"/>
    </location>
</feature>
<evidence type="ECO:0000313" key="2">
    <source>
        <dbReference type="EMBL" id="KAJ6220629.1"/>
    </source>
</evidence>
<feature type="compositionally biased region" description="Polar residues" evidence="1">
    <location>
        <begin position="482"/>
        <end position="495"/>
    </location>
</feature>
<gene>
    <name evidence="2" type="ORF">RDWZM_006441</name>
</gene>
<feature type="compositionally biased region" description="Low complexity" evidence="1">
    <location>
        <begin position="698"/>
        <end position="714"/>
    </location>
</feature>